<evidence type="ECO:0000259" key="8">
    <source>
        <dbReference type="Pfam" id="PF01431"/>
    </source>
</evidence>
<dbReference type="OrthoDB" id="6475849at2759"/>
<keyword evidence="4" id="KW-0479">Metal-binding</keyword>
<dbReference type="SUPFAM" id="SSF55486">
    <property type="entry name" value="Metalloproteases ('zincins'), catalytic domain"/>
    <property type="match status" value="1"/>
</dbReference>
<dbReference type="InterPro" id="IPR008753">
    <property type="entry name" value="Peptidase_M13_N"/>
</dbReference>
<comment type="caution">
    <text evidence="10">The sequence shown here is derived from an EMBL/GenBank/DDBJ whole genome shotgun (WGS) entry which is preliminary data.</text>
</comment>
<dbReference type="Gene3D" id="3.40.390.10">
    <property type="entry name" value="Collagenase (Catalytic Domain)"/>
    <property type="match status" value="1"/>
</dbReference>
<evidence type="ECO:0000256" key="7">
    <source>
        <dbReference type="ARBA" id="ARBA00023049"/>
    </source>
</evidence>
<dbReference type="InterPro" id="IPR000718">
    <property type="entry name" value="Peptidase_M13"/>
</dbReference>
<dbReference type="InterPro" id="IPR042089">
    <property type="entry name" value="Peptidase_M13_dom_2"/>
</dbReference>
<dbReference type="Pfam" id="PF01431">
    <property type="entry name" value="Peptidase_M13"/>
    <property type="match status" value="1"/>
</dbReference>
<organism evidence="10 11">
    <name type="scientific">Ramazzottius varieornatus</name>
    <name type="common">Water bear</name>
    <name type="synonym">Tardigrade</name>
    <dbReference type="NCBI Taxonomy" id="947166"/>
    <lineage>
        <taxon>Eukaryota</taxon>
        <taxon>Metazoa</taxon>
        <taxon>Ecdysozoa</taxon>
        <taxon>Tardigrada</taxon>
        <taxon>Eutardigrada</taxon>
        <taxon>Parachela</taxon>
        <taxon>Hypsibioidea</taxon>
        <taxon>Ramazzottiidae</taxon>
        <taxon>Ramazzottius</taxon>
    </lineage>
</organism>
<evidence type="ECO:0008006" key="12">
    <source>
        <dbReference type="Google" id="ProtNLM"/>
    </source>
</evidence>
<dbReference type="PRINTS" id="PR00786">
    <property type="entry name" value="NEPRILYSIN"/>
</dbReference>
<keyword evidence="3" id="KW-0645">Protease</keyword>
<dbReference type="PANTHER" id="PTHR11733:SF237">
    <property type="entry name" value="NEPRILYSIN-LIKE 4"/>
    <property type="match status" value="1"/>
</dbReference>
<evidence type="ECO:0000256" key="5">
    <source>
        <dbReference type="ARBA" id="ARBA00022801"/>
    </source>
</evidence>
<gene>
    <name evidence="10" type="primary">RvY_17472-1</name>
    <name evidence="10" type="synonym">RvY_17472.1</name>
    <name evidence="10" type="ORF">RvY_17472</name>
</gene>
<evidence type="ECO:0000256" key="2">
    <source>
        <dbReference type="ARBA" id="ARBA00007357"/>
    </source>
</evidence>
<dbReference type="GO" id="GO:0004222">
    <property type="term" value="F:metalloendopeptidase activity"/>
    <property type="evidence" value="ECO:0007669"/>
    <property type="project" value="InterPro"/>
</dbReference>
<evidence type="ECO:0000256" key="3">
    <source>
        <dbReference type="ARBA" id="ARBA00022670"/>
    </source>
</evidence>
<evidence type="ECO:0000256" key="1">
    <source>
        <dbReference type="ARBA" id="ARBA00001947"/>
    </source>
</evidence>
<dbReference type="InterPro" id="IPR024079">
    <property type="entry name" value="MetalloPept_cat_dom_sf"/>
</dbReference>
<dbReference type="CDD" id="cd08662">
    <property type="entry name" value="M13"/>
    <property type="match status" value="1"/>
</dbReference>
<feature type="domain" description="Peptidase M13 N-terminal" evidence="9">
    <location>
        <begin position="127"/>
        <end position="538"/>
    </location>
</feature>
<dbReference type="PROSITE" id="PS51885">
    <property type="entry name" value="NEPRILYSIN"/>
    <property type="match status" value="1"/>
</dbReference>
<accession>A0A1D1W282</accession>
<proteinExistence type="inferred from homology"/>
<protein>
    <recommendedName>
        <fullName evidence="12">Peptidase M13 N-terminal domain-containing protein</fullName>
    </recommendedName>
</protein>
<dbReference type="Proteomes" id="UP000186922">
    <property type="component" value="Unassembled WGS sequence"/>
</dbReference>
<dbReference type="Gene3D" id="1.10.1380.10">
    <property type="entry name" value="Neutral endopeptidase , domain2"/>
    <property type="match status" value="1"/>
</dbReference>
<evidence type="ECO:0000256" key="6">
    <source>
        <dbReference type="ARBA" id="ARBA00022833"/>
    </source>
</evidence>
<dbReference type="STRING" id="947166.A0A1D1W282"/>
<evidence type="ECO:0000259" key="9">
    <source>
        <dbReference type="Pfam" id="PF05649"/>
    </source>
</evidence>
<dbReference type="EMBL" id="BDGG01000015">
    <property type="protein sequence ID" value="GAV07657.1"/>
    <property type="molecule type" value="Genomic_DNA"/>
</dbReference>
<keyword evidence="11" id="KW-1185">Reference proteome</keyword>
<dbReference type="GO" id="GO:0016485">
    <property type="term" value="P:protein processing"/>
    <property type="evidence" value="ECO:0007669"/>
    <property type="project" value="TreeGrafter"/>
</dbReference>
<dbReference type="InterPro" id="IPR018497">
    <property type="entry name" value="Peptidase_M13_C"/>
</dbReference>
<dbReference type="AlphaFoldDB" id="A0A1D1W282"/>
<evidence type="ECO:0000313" key="10">
    <source>
        <dbReference type="EMBL" id="GAV07657.1"/>
    </source>
</evidence>
<evidence type="ECO:0000256" key="4">
    <source>
        <dbReference type="ARBA" id="ARBA00022723"/>
    </source>
</evidence>
<dbReference type="GO" id="GO:0005886">
    <property type="term" value="C:plasma membrane"/>
    <property type="evidence" value="ECO:0007669"/>
    <property type="project" value="TreeGrafter"/>
</dbReference>
<name>A0A1D1W282_RAMVA</name>
<keyword evidence="6" id="KW-0862">Zinc</keyword>
<comment type="cofactor">
    <cofactor evidence="1">
        <name>Zn(2+)</name>
        <dbReference type="ChEBI" id="CHEBI:29105"/>
    </cofactor>
</comment>
<dbReference type="Pfam" id="PF05649">
    <property type="entry name" value="Peptidase_M13_N"/>
    <property type="match status" value="1"/>
</dbReference>
<reference evidence="10 11" key="1">
    <citation type="journal article" date="2016" name="Nat. Commun.">
        <title>Extremotolerant tardigrade genome and improved radiotolerance of human cultured cells by tardigrade-unique protein.</title>
        <authorList>
            <person name="Hashimoto T."/>
            <person name="Horikawa D.D."/>
            <person name="Saito Y."/>
            <person name="Kuwahara H."/>
            <person name="Kozuka-Hata H."/>
            <person name="Shin-I T."/>
            <person name="Minakuchi Y."/>
            <person name="Ohishi K."/>
            <person name="Motoyama A."/>
            <person name="Aizu T."/>
            <person name="Enomoto A."/>
            <person name="Kondo K."/>
            <person name="Tanaka S."/>
            <person name="Hara Y."/>
            <person name="Koshikawa S."/>
            <person name="Sagara H."/>
            <person name="Miura T."/>
            <person name="Yokobori S."/>
            <person name="Miyagawa K."/>
            <person name="Suzuki Y."/>
            <person name="Kubo T."/>
            <person name="Oyama M."/>
            <person name="Kohara Y."/>
            <person name="Fujiyama A."/>
            <person name="Arakawa K."/>
            <person name="Katayama T."/>
            <person name="Toyoda A."/>
            <person name="Kunieda T."/>
        </authorList>
    </citation>
    <scope>NUCLEOTIDE SEQUENCE [LARGE SCALE GENOMIC DNA]</scope>
    <source>
        <strain evidence="10 11">YOKOZUNA-1</strain>
    </source>
</reference>
<dbReference type="GO" id="GO:0046872">
    <property type="term" value="F:metal ion binding"/>
    <property type="evidence" value="ECO:0007669"/>
    <property type="project" value="UniProtKB-KW"/>
</dbReference>
<comment type="similarity">
    <text evidence="2">Belongs to the peptidase M13 family.</text>
</comment>
<keyword evidence="5" id="KW-0378">Hydrolase</keyword>
<keyword evidence="7" id="KW-0482">Metalloprotease</keyword>
<dbReference type="PANTHER" id="PTHR11733">
    <property type="entry name" value="ZINC METALLOPROTEASE FAMILY M13 NEPRILYSIN-RELATED"/>
    <property type="match status" value="1"/>
</dbReference>
<evidence type="ECO:0000313" key="11">
    <source>
        <dbReference type="Proteomes" id="UP000186922"/>
    </source>
</evidence>
<sequence>MTGRADGQGSCRWRTLCLAIFLHVIANGSSMVIEHITPRLQIPVQPAMLKQPSANLTAEANNDVQRNNTIADLDHLTISADIGEPISTPPSITTTTTAESNATICTSPDCYRIARSMAKAMNVSIDPCQDFYDYACGNWTSYNPIPDDQGSWDNFQVVALKVSKQLQDVLGKSDPTDLSTARNKARTFYQACLDTDRMERMGSAPLMKILQSALGGWPILQMSACKWNSSDFNWLETIRRTKKYGFGLFLDWAGAADPQKPQRNMIHFGEGSLGMGSRKYYFTNTSQYVRDAYKGLMRNLIVMLRDDSGYITPGTLMEVQKEADEIYDFESFLANISRTEEDRRNLSLSLNKMTVEQFHNRCLSDSLTLDQLLDYMTEIMPNSTLKALVKKDLIVNVGNPDYFKRLHRTLSEYSTDPKKRRILANYIGWRLTMEFAAKMTFKLRGVVEAFSQAIDGTKKEPDRVKICAAKANSVMNTAVGSLYVKNHFNESSKAKIQGLVKNMREAYSQLLGSAEWMDEATRKKALVKLESMYEYIGYADYIVNDIVRLDKEYEDLEVGPDHLYNCLNVNKFGLEQNLKDLLKKNNRSLDEVLTPADVNAFYDPSHNIIAFVAGILQAPFYDPNRPEYLNYAGIGAIIGHEITHGFDDQGSLFDDQGTFSDWWSPDSRGHYTRKAAGLVSQYSLYSIADLGSINGYLTLGENIADCGGVKEAYAAYQLYTKRRGVLEPLLPGFQDYSREQMFFLGVAQGWCGSEREKTTRNSLLTASHSPKKFRVIGPLSNMPEFAQAFHCPLGSPMNPVTKAAVW</sequence>
<feature type="domain" description="Peptidase M13 C-terminal" evidence="8">
    <location>
        <begin position="599"/>
        <end position="803"/>
    </location>
</feature>